<dbReference type="Pfam" id="PF21777">
    <property type="entry name" value="SDR-like"/>
    <property type="match status" value="1"/>
</dbReference>
<dbReference type="AlphaFoldDB" id="A0A7W7K7L7"/>
<protein>
    <recommendedName>
        <fullName evidence="1">Short chain dehydrogenase-like proteobacteria domain-containing protein</fullName>
    </recommendedName>
</protein>
<proteinExistence type="predicted"/>
<accession>A0A7W7K7L7</accession>
<evidence type="ECO:0000313" key="3">
    <source>
        <dbReference type="Proteomes" id="UP000555448"/>
    </source>
</evidence>
<feature type="domain" description="Short chain dehydrogenase-like proteobacteria" evidence="1">
    <location>
        <begin position="4"/>
        <end position="100"/>
    </location>
</feature>
<dbReference type="EMBL" id="JACHLR010000002">
    <property type="protein sequence ID" value="MBB4857371.1"/>
    <property type="molecule type" value="Genomic_DNA"/>
</dbReference>
<dbReference type="Proteomes" id="UP000555448">
    <property type="component" value="Unassembled WGS sequence"/>
</dbReference>
<evidence type="ECO:0000259" key="1">
    <source>
        <dbReference type="Pfam" id="PF21777"/>
    </source>
</evidence>
<evidence type="ECO:0000313" key="2">
    <source>
        <dbReference type="EMBL" id="MBB4857371.1"/>
    </source>
</evidence>
<keyword evidence="3" id="KW-1185">Reference proteome</keyword>
<organism evidence="2 3">
    <name type="scientific">Novosphingobium chloroacetimidivorans</name>
    <dbReference type="NCBI Taxonomy" id="1428314"/>
    <lineage>
        <taxon>Bacteria</taxon>
        <taxon>Pseudomonadati</taxon>
        <taxon>Pseudomonadota</taxon>
        <taxon>Alphaproteobacteria</taxon>
        <taxon>Sphingomonadales</taxon>
        <taxon>Sphingomonadaceae</taxon>
        <taxon>Novosphingobium</taxon>
    </lineage>
</organism>
<sequence>MAVLRVGALPDEPLAAAARFHADILPRALAALAGGENMVIVFDAADHTHRDWRLAIVRGLARQYAPLRVNAVAGGADDAIEAGLRYLAQAPGVTGQLLPVDGTGAGPMLYQQG</sequence>
<gene>
    <name evidence="2" type="ORF">HNO88_000678</name>
</gene>
<name>A0A7W7K7L7_9SPHN</name>
<dbReference type="RefSeq" id="WP_246381141.1">
    <property type="nucleotide sequence ID" value="NZ_JACHLR010000002.1"/>
</dbReference>
<reference evidence="2 3" key="1">
    <citation type="submission" date="2020-08" db="EMBL/GenBank/DDBJ databases">
        <title>Functional genomics of gut bacteria from endangered species of beetles.</title>
        <authorList>
            <person name="Carlos-Shanley C."/>
        </authorList>
    </citation>
    <scope>NUCLEOTIDE SEQUENCE [LARGE SCALE GENOMIC DNA]</scope>
    <source>
        <strain evidence="2 3">S00245</strain>
    </source>
</reference>
<dbReference type="InterPro" id="IPR048623">
    <property type="entry name" value="SDR-like_proteobact"/>
</dbReference>
<comment type="caution">
    <text evidence="2">The sequence shown here is derived from an EMBL/GenBank/DDBJ whole genome shotgun (WGS) entry which is preliminary data.</text>
</comment>